<organism evidence="2 3">
    <name type="scientific">Bacillus anthracis</name>
    <name type="common">anthrax bacterium</name>
    <dbReference type="NCBI Taxonomy" id="1392"/>
    <lineage>
        <taxon>Bacteria</taxon>
        <taxon>Bacillati</taxon>
        <taxon>Bacillota</taxon>
        <taxon>Bacilli</taxon>
        <taxon>Bacillales</taxon>
        <taxon>Bacillaceae</taxon>
        <taxon>Bacillus</taxon>
        <taxon>Bacillus cereus group</taxon>
    </lineage>
</organism>
<name>A0A0J1I312_BACAN</name>
<dbReference type="InterPro" id="IPR036736">
    <property type="entry name" value="ACP-like_sf"/>
</dbReference>
<dbReference type="Proteomes" id="UP000035904">
    <property type="component" value="Unassembled WGS sequence"/>
</dbReference>
<dbReference type="EMBL" id="LDPG01000002">
    <property type="protein sequence ID" value="KLV20313.1"/>
    <property type="molecule type" value="Genomic_DNA"/>
</dbReference>
<dbReference type="Gene3D" id="1.10.1200.10">
    <property type="entry name" value="ACP-like"/>
    <property type="match status" value="1"/>
</dbReference>
<proteinExistence type="predicted"/>
<comment type="caution">
    <text evidence="2">The sequence shown here is derived from an EMBL/GenBank/DDBJ whole genome shotgun (WGS) entry which is preliminary data.</text>
</comment>
<feature type="domain" description="Carrier" evidence="1">
    <location>
        <begin position="1"/>
        <end position="80"/>
    </location>
</feature>
<sequence>MEIEKKIKKILVSEIFVEIPEENMGLDDSLRNEFGIDSLGFVELRVNCEEEFEVKISDDDFTPENFQSINSVANLIRRLQLVNN</sequence>
<dbReference type="PATRIC" id="fig|1392.242.peg.2590"/>
<evidence type="ECO:0000313" key="3">
    <source>
        <dbReference type="Proteomes" id="UP000035904"/>
    </source>
</evidence>
<evidence type="ECO:0000259" key="1">
    <source>
        <dbReference type="PROSITE" id="PS50075"/>
    </source>
</evidence>
<dbReference type="AlphaFoldDB" id="A0A0J1I312"/>
<dbReference type="Pfam" id="PF00550">
    <property type="entry name" value="PP-binding"/>
    <property type="match status" value="1"/>
</dbReference>
<dbReference type="SUPFAM" id="SSF47336">
    <property type="entry name" value="ACP-like"/>
    <property type="match status" value="1"/>
</dbReference>
<gene>
    <name evidence="2" type="ORF">ABW01_05085</name>
</gene>
<dbReference type="RefSeq" id="WP_000402044.1">
    <property type="nucleotide sequence ID" value="NZ_JARLCH010000006.1"/>
</dbReference>
<accession>A0A0J1I312</accession>
<dbReference type="PROSITE" id="PS50075">
    <property type="entry name" value="CARRIER"/>
    <property type="match status" value="1"/>
</dbReference>
<protein>
    <submittedName>
        <fullName evidence="2">Coronafacic acid synthetase</fullName>
    </submittedName>
</protein>
<evidence type="ECO:0000313" key="2">
    <source>
        <dbReference type="EMBL" id="KLV20313.1"/>
    </source>
</evidence>
<dbReference type="InterPro" id="IPR009081">
    <property type="entry name" value="PP-bd_ACP"/>
</dbReference>
<reference evidence="2 3" key="1">
    <citation type="submission" date="2015-05" db="EMBL/GenBank/DDBJ databases">
        <title>Whole genome sequence and identification of bacterial endophytes from Costus igneus.</title>
        <authorList>
            <person name="Lee Y.P."/>
            <person name="Gan H.M."/>
            <person name="Eng W."/>
            <person name="Wheatley M.S."/>
            <person name="Caraballo A."/>
            <person name="Polter S."/>
            <person name="Savka M.A."/>
            <person name="Hudson A.O."/>
        </authorList>
    </citation>
    <scope>NUCLEOTIDE SEQUENCE [LARGE SCALE GENOMIC DNA]</scope>
    <source>
        <strain evidence="2 3">RIT375</strain>
    </source>
</reference>